<dbReference type="GO" id="GO:0030655">
    <property type="term" value="P:beta-lactam antibiotic catabolic process"/>
    <property type="evidence" value="ECO:0007669"/>
    <property type="project" value="InterPro"/>
</dbReference>
<evidence type="ECO:0000313" key="2">
    <source>
        <dbReference type="EMBL" id="SDO90547.1"/>
    </source>
</evidence>
<dbReference type="PANTHER" id="PTHR35333">
    <property type="entry name" value="BETA-LACTAMASE"/>
    <property type="match status" value="1"/>
</dbReference>
<feature type="signal peptide" evidence="1">
    <location>
        <begin position="1"/>
        <end position="19"/>
    </location>
</feature>
<name>A0A1H0NCY1_9PSEU</name>
<dbReference type="OrthoDB" id="4981298at2"/>
<evidence type="ECO:0000313" key="3">
    <source>
        <dbReference type="Proteomes" id="UP000199651"/>
    </source>
</evidence>
<dbReference type="SUPFAM" id="SSF56601">
    <property type="entry name" value="beta-lactamase/transpeptidase-like"/>
    <property type="match status" value="1"/>
</dbReference>
<reference evidence="3" key="1">
    <citation type="submission" date="2016-10" db="EMBL/GenBank/DDBJ databases">
        <authorList>
            <person name="Varghese N."/>
            <person name="Submissions S."/>
        </authorList>
    </citation>
    <scope>NUCLEOTIDE SEQUENCE [LARGE SCALE GENOMIC DNA]</scope>
    <source>
        <strain evidence="3">IBRC-M 10655</strain>
    </source>
</reference>
<feature type="chain" id="PRO_5011603877" description="Beta-lactamase class A" evidence="1">
    <location>
        <begin position="20"/>
        <end position="282"/>
    </location>
</feature>
<accession>A0A1H0NCY1</accession>
<organism evidence="2 3">
    <name type="scientific">Actinokineospora alba</name>
    <dbReference type="NCBI Taxonomy" id="504798"/>
    <lineage>
        <taxon>Bacteria</taxon>
        <taxon>Bacillati</taxon>
        <taxon>Actinomycetota</taxon>
        <taxon>Actinomycetes</taxon>
        <taxon>Pseudonocardiales</taxon>
        <taxon>Pseudonocardiaceae</taxon>
        <taxon>Actinokineospora</taxon>
    </lineage>
</organism>
<evidence type="ECO:0008006" key="4">
    <source>
        <dbReference type="Google" id="ProtNLM"/>
    </source>
</evidence>
<proteinExistence type="predicted"/>
<dbReference type="Proteomes" id="UP000199651">
    <property type="component" value="Unassembled WGS sequence"/>
</dbReference>
<dbReference type="EMBL" id="FNJB01000005">
    <property type="protein sequence ID" value="SDO90547.1"/>
    <property type="molecule type" value="Genomic_DNA"/>
</dbReference>
<dbReference type="InterPro" id="IPR000871">
    <property type="entry name" value="Beta-lactam_class-A"/>
</dbReference>
<dbReference type="GO" id="GO:0046677">
    <property type="term" value="P:response to antibiotic"/>
    <property type="evidence" value="ECO:0007669"/>
    <property type="project" value="InterPro"/>
</dbReference>
<evidence type="ECO:0000256" key="1">
    <source>
        <dbReference type="SAM" id="SignalP"/>
    </source>
</evidence>
<dbReference type="Gene3D" id="3.40.710.10">
    <property type="entry name" value="DD-peptidase/beta-lactamase superfamily"/>
    <property type="match status" value="1"/>
</dbReference>
<sequence>MRSLVRPGLAVALMTVAFAVTTAIPPATGCLVRPGVASSVVAEVRSPPAAKPVLEVDLAGAVAAGVAAADERMTLGMAVIDLTTGRMASSGGDRPFYSASIAKLIVAVDVLSRDVSAADSERVRRALSTSDDNAMNALWGLHDGVGAVRRVAQRAGMTNTSPPRDPAEWGETMVTADDIARLHAYIQGCPARDVIVAALSAAPARAADGFDQAFGLHAPGVDAYSKQGWMTYRPSSAYLHSAGVLHDRYVVALLSVHRGRPMASAKERVDAVTRALAAALPA</sequence>
<dbReference type="PANTHER" id="PTHR35333:SF3">
    <property type="entry name" value="BETA-LACTAMASE-TYPE TRANSPEPTIDASE FOLD CONTAINING PROTEIN"/>
    <property type="match status" value="1"/>
</dbReference>
<dbReference type="InterPro" id="IPR012338">
    <property type="entry name" value="Beta-lactam/transpept-like"/>
</dbReference>
<dbReference type="GO" id="GO:0008800">
    <property type="term" value="F:beta-lactamase activity"/>
    <property type="evidence" value="ECO:0007669"/>
    <property type="project" value="InterPro"/>
</dbReference>
<protein>
    <recommendedName>
        <fullName evidence="4">Beta-lactamase class A</fullName>
    </recommendedName>
</protein>
<dbReference type="AlphaFoldDB" id="A0A1H0NCY1"/>
<gene>
    <name evidence="2" type="ORF">SAMN05192558_105306</name>
</gene>
<dbReference type="STRING" id="504798.SAMN05421871_102356"/>
<keyword evidence="3" id="KW-1185">Reference proteome</keyword>
<dbReference type="RefSeq" id="WP_091375095.1">
    <property type="nucleotide sequence ID" value="NZ_FNDV01000002.1"/>
</dbReference>
<keyword evidence="1" id="KW-0732">Signal</keyword>